<name>A0ABQ3JCE2_9PSEU</name>
<gene>
    <name evidence="3" type="ORF">GCM10017786_58280</name>
</gene>
<keyword evidence="1" id="KW-0812">Transmembrane</keyword>
<proteinExistence type="predicted"/>
<reference evidence="4" key="1">
    <citation type="journal article" date="2019" name="Int. J. Syst. Evol. Microbiol.">
        <title>The Global Catalogue of Microorganisms (GCM) 10K type strain sequencing project: providing services to taxonomists for standard genome sequencing and annotation.</title>
        <authorList>
            <consortium name="The Broad Institute Genomics Platform"/>
            <consortium name="The Broad Institute Genome Sequencing Center for Infectious Disease"/>
            <person name="Wu L."/>
            <person name="Ma J."/>
        </authorList>
    </citation>
    <scope>NUCLEOTIDE SEQUENCE [LARGE SCALE GENOMIC DNA]</scope>
    <source>
        <strain evidence="4">CGMCC 4.7677</strain>
    </source>
</reference>
<protein>
    <recommendedName>
        <fullName evidence="5">DUF11 domain-containing protein</fullName>
    </recommendedName>
</protein>
<organism evidence="3 4">
    <name type="scientific">Amycolatopsis deserti</name>
    <dbReference type="NCBI Taxonomy" id="185696"/>
    <lineage>
        <taxon>Bacteria</taxon>
        <taxon>Bacillati</taxon>
        <taxon>Actinomycetota</taxon>
        <taxon>Actinomycetes</taxon>
        <taxon>Pseudonocardiales</taxon>
        <taxon>Pseudonocardiaceae</taxon>
        <taxon>Amycolatopsis</taxon>
    </lineage>
</organism>
<evidence type="ECO:0000256" key="2">
    <source>
        <dbReference type="SAM" id="SignalP"/>
    </source>
</evidence>
<comment type="caution">
    <text evidence="3">The sequence shown here is derived from an EMBL/GenBank/DDBJ whole genome shotgun (WGS) entry which is preliminary data.</text>
</comment>
<evidence type="ECO:0000313" key="3">
    <source>
        <dbReference type="EMBL" id="GHF16707.1"/>
    </source>
</evidence>
<accession>A0ABQ3JCE2</accession>
<keyword evidence="1" id="KW-1133">Transmembrane helix</keyword>
<evidence type="ECO:0000256" key="1">
    <source>
        <dbReference type="SAM" id="Phobius"/>
    </source>
</evidence>
<feature type="chain" id="PRO_5045868155" description="DUF11 domain-containing protein" evidence="2">
    <location>
        <begin position="21"/>
        <end position="176"/>
    </location>
</feature>
<keyword evidence="4" id="KW-1185">Reference proteome</keyword>
<keyword evidence="1" id="KW-0472">Membrane</keyword>
<feature type="transmembrane region" description="Helical" evidence="1">
    <location>
        <begin position="154"/>
        <end position="171"/>
    </location>
</feature>
<dbReference type="RefSeq" id="WP_191247799.1">
    <property type="nucleotide sequence ID" value="NZ_BNAU01000007.1"/>
</dbReference>
<dbReference type="EMBL" id="BNAU01000007">
    <property type="protein sequence ID" value="GHF16707.1"/>
    <property type="molecule type" value="Genomic_DNA"/>
</dbReference>
<dbReference type="Proteomes" id="UP000605897">
    <property type="component" value="Unassembled WGS sequence"/>
</dbReference>
<evidence type="ECO:0000313" key="4">
    <source>
        <dbReference type="Proteomes" id="UP000605897"/>
    </source>
</evidence>
<evidence type="ECO:0008006" key="5">
    <source>
        <dbReference type="Google" id="ProtNLM"/>
    </source>
</evidence>
<keyword evidence="2" id="KW-0732">Signal</keyword>
<sequence>MIRAVLAAAVLVVVVGPVAAAEQARPSGLSVGLFNGVTELRSGAAATYVTTVRNGGSTPAPVTIVLTLPRYATITRADRAVVSGAEARWTTTLAPGESVTESAQAGIGTIALSDDRVIALAAVYQAGAGAPLLVRTADADTVPGTAPEPGGPGIWPWLAGIPLVAAALLWWRRRNA</sequence>
<feature type="signal peptide" evidence="2">
    <location>
        <begin position="1"/>
        <end position="20"/>
    </location>
</feature>